<evidence type="ECO:0000313" key="3">
    <source>
        <dbReference type="Proteomes" id="UP000541185"/>
    </source>
</evidence>
<organism evidence="2 3">
    <name type="scientific">Ramlibacter agri</name>
    <dbReference type="NCBI Taxonomy" id="2728837"/>
    <lineage>
        <taxon>Bacteria</taxon>
        <taxon>Pseudomonadati</taxon>
        <taxon>Pseudomonadota</taxon>
        <taxon>Betaproteobacteria</taxon>
        <taxon>Burkholderiales</taxon>
        <taxon>Comamonadaceae</taxon>
        <taxon>Ramlibacter</taxon>
    </lineage>
</organism>
<gene>
    <name evidence="2" type="ORF">HHL11_19500</name>
</gene>
<reference evidence="2 3" key="1">
    <citation type="submission" date="2020-04" db="EMBL/GenBank/DDBJ databases">
        <title>Ramlibacter sp. G-1-2-2 isolated from soil.</title>
        <authorList>
            <person name="Dahal R.H."/>
        </authorList>
    </citation>
    <scope>NUCLEOTIDE SEQUENCE [LARGE SCALE GENOMIC DNA]</scope>
    <source>
        <strain evidence="2 3">G-1-2-2</strain>
    </source>
</reference>
<evidence type="ECO:0000256" key="1">
    <source>
        <dbReference type="SAM" id="MobiDB-lite"/>
    </source>
</evidence>
<feature type="compositionally biased region" description="Basic and acidic residues" evidence="1">
    <location>
        <begin position="137"/>
        <end position="149"/>
    </location>
</feature>
<accession>A0A848H5V1</accession>
<evidence type="ECO:0000313" key="2">
    <source>
        <dbReference type="EMBL" id="NML45944.1"/>
    </source>
</evidence>
<protein>
    <submittedName>
        <fullName evidence="2">Uncharacterized protein</fullName>
    </submittedName>
</protein>
<keyword evidence="3" id="KW-1185">Reference proteome</keyword>
<dbReference type="RefSeq" id="WP_169420246.1">
    <property type="nucleotide sequence ID" value="NZ_JABBFX010000002.1"/>
</dbReference>
<comment type="caution">
    <text evidence="2">The sequence shown here is derived from an EMBL/GenBank/DDBJ whole genome shotgun (WGS) entry which is preliminary data.</text>
</comment>
<feature type="region of interest" description="Disordered" evidence="1">
    <location>
        <begin position="127"/>
        <end position="153"/>
    </location>
</feature>
<sequence>MPKNLRFEDLSERHDIDPHQLQGYANAAKVRLQVHHNPPVDFEVTSKGETVVYEVKWAPVDEKLRRSYNNADDAKRDGAYVMAFAAVEDLEGLVSIARAETKTGADYYVAPAGTSPEDLESAFRLEVSGTDGTPGEVRQRLKEKREQTRRGTGAEPAIAAVVGFKTKLILVERA</sequence>
<name>A0A848H5V1_9BURK</name>
<dbReference type="Proteomes" id="UP000541185">
    <property type="component" value="Unassembled WGS sequence"/>
</dbReference>
<proteinExistence type="predicted"/>
<dbReference type="EMBL" id="JABBFX010000002">
    <property type="protein sequence ID" value="NML45944.1"/>
    <property type="molecule type" value="Genomic_DNA"/>
</dbReference>
<dbReference type="AlphaFoldDB" id="A0A848H5V1"/>